<dbReference type="SUPFAM" id="SSF48403">
    <property type="entry name" value="Ankyrin repeat"/>
    <property type="match status" value="3"/>
</dbReference>
<feature type="compositionally biased region" description="Polar residues" evidence="4">
    <location>
        <begin position="66"/>
        <end position="76"/>
    </location>
</feature>
<proteinExistence type="predicted"/>
<evidence type="ECO:0000313" key="5">
    <source>
        <dbReference type="EMBL" id="GMI26053.1"/>
    </source>
</evidence>
<feature type="repeat" description="ANK" evidence="3">
    <location>
        <begin position="588"/>
        <end position="620"/>
    </location>
</feature>
<dbReference type="SMART" id="SM00248">
    <property type="entry name" value="ANK"/>
    <property type="match status" value="13"/>
</dbReference>
<feature type="compositionally biased region" description="Pro residues" evidence="4">
    <location>
        <begin position="1"/>
        <end position="12"/>
    </location>
</feature>
<keyword evidence="6" id="KW-1185">Reference proteome</keyword>
<dbReference type="PROSITE" id="PS50297">
    <property type="entry name" value="ANK_REP_REGION"/>
    <property type="match status" value="3"/>
</dbReference>
<dbReference type="EMBL" id="BRYB01000242">
    <property type="protein sequence ID" value="GMI26053.1"/>
    <property type="molecule type" value="Genomic_DNA"/>
</dbReference>
<evidence type="ECO:0000256" key="2">
    <source>
        <dbReference type="ARBA" id="ARBA00023043"/>
    </source>
</evidence>
<feature type="repeat" description="ANK" evidence="3">
    <location>
        <begin position="903"/>
        <end position="926"/>
    </location>
</feature>
<dbReference type="PANTHER" id="PTHR24198">
    <property type="entry name" value="ANKYRIN REPEAT AND PROTEIN KINASE DOMAIN-CONTAINING PROTEIN"/>
    <property type="match status" value="1"/>
</dbReference>
<keyword evidence="2 3" id="KW-0040">ANK repeat</keyword>
<dbReference type="PANTHER" id="PTHR24198:SF195">
    <property type="entry name" value="DEATH DOMAIN-CONTAINING PROTEIN"/>
    <property type="match status" value="1"/>
</dbReference>
<feature type="region of interest" description="Disordered" evidence="4">
    <location>
        <begin position="30"/>
        <end position="76"/>
    </location>
</feature>
<feature type="compositionally biased region" description="Low complexity" evidence="4">
    <location>
        <begin position="55"/>
        <end position="65"/>
    </location>
</feature>
<dbReference type="Gene3D" id="1.25.40.20">
    <property type="entry name" value="Ankyrin repeat-containing domain"/>
    <property type="match status" value="5"/>
</dbReference>
<feature type="compositionally biased region" description="Basic and acidic residues" evidence="4">
    <location>
        <begin position="1028"/>
        <end position="1040"/>
    </location>
</feature>
<feature type="region of interest" description="Disordered" evidence="4">
    <location>
        <begin position="1"/>
        <end position="20"/>
    </location>
</feature>
<dbReference type="Pfam" id="PF00023">
    <property type="entry name" value="Ank"/>
    <property type="match status" value="1"/>
</dbReference>
<evidence type="ECO:0000256" key="3">
    <source>
        <dbReference type="PROSITE-ProRule" id="PRU00023"/>
    </source>
</evidence>
<comment type="caution">
    <text evidence="5">The sequence shown here is derived from an EMBL/GenBank/DDBJ whole genome shotgun (WGS) entry which is preliminary data.</text>
</comment>
<feature type="region of interest" description="Disordered" evidence="4">
    <location>
        <begin position="1028"/>
        <end position="1062"/>
    </location>
</feature>
<feature type="compositionally biased region" description="Basic and acidic residues" evidence="4">
    <location>
        <begin position="1052"/>
        <end position="1062"/>
    </location>
</feature>
<dbReference type="Proteomes" id="UP001165060">
    <property type="component" value="Unassembled WGS sequence"/>
</dbReference>
<feature type="repeat" description="ANK" evidence="3">
    <location>
        <begin position="1184"/>
        <end position="1218"/>
    </location>
</feature>
<feature type="repeat" description="ANK" evidence="3">
    <location>
        <begin position="524"/>
        <end position="556"/>
    </location>
</feature>
<evidence type="ECO:0000256" key="4">
    <source>
        <dbReference type="SAM" id="MobiDB-lite"/>
    </source>
</evidence>
<feature type="compositionally biased region" description="Pro residues" evidence="4">
    <location>
        <begin position="37"/>
        <end position="50"/>
    </location>
</feature>
<dbReference type="Pfam" id="PF12796">
    <property type="entry name" value="Ank_2"/>
    <property type="match status" value="2"/>
</dbReference>
<dbReference type="InterPro" id="IPR002110">
    <property type="entry name" value="Ankyrin_rpt"/>
</dbReference>
<organism evidence="5 6">
    <name type="scientific">Tetraparma gracilis</name>
    <dbReference type="NCBI Taxonomy" id="2962635"/>
    <lineage>
        <taxon>Eukaryota</taxon>
        <taxon>Sar</taxon>
        <taxon>Stramenopiles</taxon>
        <taxon>Ochrophyta</taxon>
        <taxon>Bolidophyceae</taxon>
        <taxon>Parmales</taxon>
        <taxon>Triparmaceae</taxon>
        <taxon>Tetraparma</taxon>
    </lineage>
</organism>
<evidence type="ECO:0000313" key="6">
    <source>
        <dbReference type="Proteomes" id="UP001165060"/>
    </source>
</evidence>
<dbReference type="PROSITE" id="PS50088">
    <property type="entry name" value="ANK_REPEAT"/>
    <property type="match status" value="4"/>
</dbReference>
<sequence length="1282" mass="140219">MSTLPPPSPRPSPSLLDYPLPSSSISAHCSLSASSAPLPPAPPPSLPPSSPETMSSYLQSLASSSHATSVTTRSALPSSPSLYFWTYRPTNSDVLSVLNTVAAASPGGEPGSPGAGRAGRLSPATLRAERAGSSVSQPVFGRGAGGVGGFKVSAYKSPLESLASLGTDEHERFNRALRDERREFLQRAERRRRGDERDRQGAATRIQQQARSYVCRRRFWGDSGPGLSRAKLARRGELRGQLRGLFRELRPGSALTARAAAERARGRREGAAVTAQCRWRVERAGRRVRAVREAKYHRQLHDSAARIQSLQRKKKAVQHVAAEREKVYQERLDLGAGAIQRQFRGQKARKVVNKKRQEREDKAVGVIQGGGRAFVARRKVNAKRQEKASERTSDAARVVTKLFRLIAAKSRGRKIRIVTKKFQREAAAARIQRLARLRSAGNRVKRKMLMTKHARRLMAVLNINRIARGFVARRRADRMREGDMDMGEIFRLARKGDEDAVCEHISFIDHKDEDAAKPNDADSKGNTVLHVASEKGLLAVMKKCLVWGTDPNIKNKKGLTATDLAVIRHQSVAAEYLLSKEIVSVNMDGKTLLHEAATAGMLRVAESLLALDISPNVVDPYTDRTPVQDCILAALPEGKNYFDEDPEEEDEAGAADEQIKYMKTHAEVLKLLLEKGGDPMTMDGEGNLAIHLCAANGNLACLDALVEAKGSTQLLTKDKRGRTAWVIAALRGHAICAARIKELLSTDIAKVRLESVSNLDESDVTSFVLGLTTPDTVTPKTYREKLASVDAFDHGKRADLIRELVATGGVPVDIRMGAHKLTAFMKSGKNANVDSFAACMRMGADLLATDSEGRNVLHYVCGTHNTPDALEMLNMCITGLPDDDADTTKNLDVNSALKMKDAKGRIPLHYAAFRGNTDVIAKILERKLGPSCSSLTTDDVGDSPMHYVTSVCPNNPDVFRTLRDLGFDSDMDNHTTLPTEQMISGCVRLIKRFGGGYDIENDDGVSPIMHACEIGNLPVVRTMLSEQWKEKKEDDNDRSKPRQTLTPTLPGREIKSDAEEALEQAKRETKELGLQLVFCACHAARRGHLDILKVVTSHEKYTSAHAHAGGIEGMSALGHAIKHWQSEAVTYLIEVLQVNPTKQCFNGGGSALHVAAAFGDPKAMATIMKYPKMVPNMYEKRNGKGETPLMAAVRSGGQQFEVAMMLIKRGADVGTVSKERCSAWITAAANRQMRKGKGTDLLPKVMTWRDRKFYVFGLIGVKNVGDIAAPTTTAAIKKGGKK</sequence>
<reference evidence="5 6" key="1">
    <citation type="journal article" date="2023" name="Commun. Biol.">
        <title>Genome analysis of Parmales, the sister group of diatoms, reveals the evolutionary specialization of diatoms from phago-mixotrophs to photoautotrophs.</title>
        <authorList>
            <person name="Ban H."/>
            <person name="Sato S."/>
            <person name="Yoshikawa S."/>
            <person name="Yamada K."/>
            <person name="Nakamura Y."/>
            <person name="Ichinomiya M."/>
            <person name="Sato N."/>
            <person name="Blanc-Mathieu R."/>
            <person name="Endo H."/>
            <person name="Kuwata A."/>
            <person name="Ogata H."/>
        </authorList>
    </citation>
    <scope>NUCLEOTIDE SEQUENCE [LARGE SCALE GENOMIC DNA]</scope>
</reference>
<gene>
    <name evidence="5" type="ORF">TeGR_g10891</name>
</gene>
<dbReference type="InterPro" id="IPR000048">
    <property type="entry name" value="IQ_motif_EF-hand-BS"/>
</dbReference>
<dbReference type="PROSITE" id="PS50096">
    <property type="entry name" value="IQ"/>
    <property type="match status" value="4"/>
</dbReference>
<dbReference type="InterPro" id="IPR036770">
    <property type="entry name" value="Ankyrin_rpt-contain_sf"/>
</dbReference>
<accession>A0ABQ6MGR6</accession>
<protein>
    <submittedName>
        <fullName evidence="5">Uncharacterized protein</fullName>
    </submittedName>
</protein>
<dbReference type="SMART" id="SM00015">
    <property type="entry name" value="IQ"/>
    <property type="match status" value="5"/>
</dbReference>
<name>A0ABQ6MGR6_9STRA</name>
<evidence type="ECO:0000256" key="1">
    <source>
        <dbReference type="ARBA" id="ARBA00022737"/>
    </source>
</evidence>
<keyword evidence="1" id="KW-0677">Repeat</keyword>